<reference evidence="2 3" key="1">
    <citation type="submission" date="2014-09" db="EMBL/GenBank/DDBJ databases">
        <title>Draft genome sequence of Streptomyces natalensis ATCC 27448, producer of the antifungal pimaricin.</title>
        <authorList>
            <person name="Mendes M.V."/>
            <person name="Beites T."/>
            <person name="Pires S."/>
            <person name="Santos C.L."/>
            <person name="Moradas-Ferreira P."/>
        </authorList>
    </citation>
    <scope>NUCLEOTIDE SEQUENCE [LARGE SCALE GENOMIC DNA]</scope>
    <source>
        <strain evidence="2 3">ATCC 27448</strain>
    </source>
</reference>
<proteinExistence type="predicted"/>
<feature type="domain" description="DUF1266" evidence="1">
    <location>
        <begin position="96"/>
        <end position="189"/>
    </location>
</feature>
<evidence type="ECO:0000259" key="1">
    <source>
        <dbReference type="Pfam" id="PF06889"/>
    </source>
</evidence>
<sequence>MKMAFGPSAKRRYPAVLTAHQRWMVSLDAILAERMWGHSHLMLYPLKRINPTNCKVSLAQSWDITSPESLHAALQRLAGEGHRMQMAPVLGHPPVAWDFGRYVSVVRSGFGAGYVDEAGAWQLLAGAAAPVAQTYGSWRAFADDFVAGRHLWMQNVGREWAGSQEDTIQAVQRLLDPANPGSPWNQVPWETIYQPDQVTTCAN</sequence>
<evidence type="ECO:0000313" key="2">
    <source>
        <dbReference type="EMBL" id="KIZ16502.1"/>
    </source>
</evidence>
<dbReference type="AlphaFoldDB" id="A0A0D7CM26"/>
<evidence type="ECO:0000313" key="3">
    <source>
        <dbReference type="Proteomes" id="UP000032458"/>
    </source>
</evidence>
<dbReference type="InterPro" id="IPR009677">
    <property type="entry name" value="DUF1266"/>
</dbReference>
<protein>
    <recommendedName>
        <fullName evidence="1">DUF1266 domain-containing protein</fullName>
    </recommendedName>
</protein>
<dbReference type="RefSeq" id="WP_030063185.1">
    <property type="nucleotide sequence ID" value="NZ_JRKI01000027.1"/>
</dbReference>
<keyword evidence="3" id="KW-1185">Reference proteome</keyword>
<comment type="caution">
    <text evidence="2">The sequence shown here is derived from an EMBL/GenBank/DDBJ whole genome shotgun (WGS) entry which is preliminary data.</text>
</comment>
<name>A0A0D7CM26_9ACTN</name>
<dbReference type="Pfam" id="PF06889">
    <property type="entry name" value="DUF1266"/>
    <property type="match status" value="1"/>
</dbReference>
<accession>A0A0D7CM26</accession>
<dbReference type="Proteomes" id="UP000032458">
    <property type="component" value="Unassembled WGS sequence"/>
</dbReference>
<dbReference type="PATRIC" id="fig|1240678.4.peg.4105"/>
<organism evidence="2 3">
    <name type="scientific">Streptomyces natalensis ATCC 27448</name>
    <dbReference type="NCBI Taxonomy" id="1240678"/>
    <lineage>
        <taxon>Bacteria</taxon>
        <taxon>Bacillati</taxon>
        <taxon>Actinomycetota</taxon>
        <taxon>Actinomycetes</taxon>
        <taxon>Kitasatosporales</taxon>
        <taxon>Streptomycetaceae</taxon>
        <taxon>Streptomyces</taxon>
    </lineage>
</organism>
<dbReference type="EMBL" id="JRKI01000027">
    <property type="protein sequence ID" value="KIZ16502.1"/>
    <property type="molecule type" value="Genomic_DNA"/>
</dbReference>
<gene>
    <name evidence="2" type="ORF">SNA_19455</name>
</gene>